<reference evidence="2" key="1">
    <citation type="submission" date="2020-02" db="EMBL/GenBank/DDBJ databases">
        <authorList>
            <person name="Meier V. D."/>
        </authorList>
    </citation>
    <scope>NUCLEOTIDE SEQUENCE</scope>
    <source>
        <strain evidence="2">AVDCRST_MAG28</strain>
    </source>
</reference>
<gene>
    <name evidence="2" type="ORF">AVDCRST_MAG28-2415</name>
</gene>
<protein>
    <submittedName>
        <fullName evidence="2">Uncharacterized protein</fullName>
    </submittedName>
</protein>
<dbReference type="AlphaFoldDB" id="A0A6J4QUY3"/>
<sequence>MLAFLTFALTVPAVFTGAAAIVFGALVDGRSGRGDHAGAAQMSGWARILAWVTLGLLMVGVVGALIFVIIFVAVAAENTSNYGSAASLHAP</sequence>
<evidence type="ECO:0000256" key="1">
    <source>
        <dbReference type="SAM" id="Phobius"/>
    </source>
</evidence>
<name>A0A6J4QUY3_9ACTN</name>
<feature type="transmembrane region" description="Helical" evidence="1">
    <location>
        <begin position="48"/>
        <end position="74"/>
    </location>
</feature>
<proteinExistence type="predicted"/>
<keyword evidence="1" id="KW-0472">Membrane</keyword>
<dbReference type="EMBL" id="CADCVE010000051">
    <property type="protein sequence ID" value="CAA9455687.1"/>
    <property type="molecule type" value="Genomic_DNA"/>
</dbReference>
<accession>A0A6J4QUY3</accession>
<keyword evidence="1" id="KW-0812">Transmembrane</keyword>
<keyword evidence="1" id="KW-1133">Transmembrane helix</keyword>
<evidence type="ECO:0000313" key="2">
    <source>
        <dbReference type="EMBL" id="CAA9455687.1"/>
    </source>
</evidence>
<organism evidence="2">
    <name type="scientific">uncultured Rubrobacteraceae bacterium</name>
    <dbReference type="NCBI Taxonomy" id="349277"/>
    <lineage>
        <taxon>Bacteria</taxon>
        <taxon>Bacillati</taxon>
        <taxon>Actinomycetota</taxon>
        <taxon>Rubrobacteria</taxon>
        <taxon>Rubrobacterales</taxon>
        <taxon>Rubrobacteraceae</taxon>
        <taxon>environmental samples</taxon>
    </lineage>
</organism>